<dbReference type="AlphaFoldDB" id="A0A1M5BQE8"/>
<evidence type="ECO:0000256" key="1">
    <source>
        <dbReference type="SAM" id="Phobius"/>
    </source>
</evidence>
<dbReference type="PANTHER" id="PTHR37692">
    <property type="entry name" value="HYPOTHETICAL MEMBRANE SPANNING PROTEIN"/>
    <property type="match status" value="1"/>
</dbReference>
<protein>
    <submittedName>
        <fullName evidence="2">Putative membrane protein</fullName>
    </submittedName>
</protein>
<dbReference type="EMBL" id="FQVQ01000009">
    <property type="protein sequence ID" value="SHF44729.1"/>
    <property type="molecule type" value="Genomic_DNA"/>
</dbReference>
<name>A0A1M5BQE8_9FLAO</name>
<feature type="transmembrane region" description="Helical" evidence="1">
    <location>
        <begin position="12"/>
        <end position="31"/>
    </location>
</feature>
<organism evidence="2 3">
    <name type="scientific">Flavobacterium fontis</name>
    <dbReference type="NCBI Taxonomy" id="1124188"/>
    <lineage>
        <taxon>Bacteria</taxon>
        <taxon>Pseudomonadati</taxon>
        <taxon>Bacteroidota</taxon>
        <taxon>Flavobacteriia</taxon>
        <taxon>Flavobacteriales</taxon>
        <taxon>Flavobacteriaceae</taxon>
        <taxon>Flavobacterium</taxon>
    </lineage>
</organism>
<feature type="transmembrane region" description="Helical" evidence="1">
    <location>
        <begin position="161"/>
        <end position="181"/>
    </location>
</feature>
<dbReference type="Gene3D" id="1.20.120.80">
    <property type="entry name" value="Cytochrome c oxidase, subunit III, four-helix bundle"/>
    <property type="match status" value="1"/>
</dbReference>
<reference evidence="2 3" key="1">
    <citation type="submission" date="2016-11" db="EMBL/GenBank/DDBJ databases">
        <authorList>
            <person name="Jaros S."/>
            <person name="Januszkiewicz K."/>
            <person name="Wedrychowicz H."/>
        </authorList>
    </citation>
    <scope>NUCLEOTIDE SEQUENCE [LARGE SCALE GENOMIC DNA]</scope>
    <source>
        <strain evidence="2 3">DSM 25660</strain>
    </source>
</reference>
<feature type="transmembrane region" description="Helical" evidence="1">
    <location>
        <begin position="81"/>
        <end position="99"/>
    </location>
</feature>
<dbReference type="GO" id="GO:0022904">
    <property type="term" value="P:respiratory electron transport chain"/>
    <property type="evidence" value="ECO:0007669"/>
    <property type="project" value="InterPro"/>
</dbReference>
<dbReference type="GO" id="GO:0016020">
    <property type="term" value="C:membrane"/>
    <property type="evidence" value="ECO:0007669"/>
    <property type="project" value="InterPro"/>
</dbReference>
<keyword evidence="3" id="KW-1185">Reference proteome</keyword>
<keyword evidence="1" id="KW-1133">Transmembrane helix</keyword>
<evidence type="ECO:0000313" key="2">
    <source>
        <dbReference type="EMBL" id="SHF44729.1"/>
    </source>
</evidence>
<dbReference type="InterPro" id="IPR007352">
    <property type="entry name" value="DUF420"/>
</dbReference>
<sequence>MDVKPTLETKFKTPIIVVSILIPIVVVAVLFSFKLKDFGINVEPLSFLPPIYAGINAVTAVLLVWAVLAIKNGNRKTHERLMTAAIACSVVFLVMYVAYHLTSESTKFGGEGAIRYVYFFILISHIVLSVAIIPLVLFTYVRALSQQFDRHRKLAKITFPLWLYVAVTGVIVYVMIAPYYAH</sequence>
<dbReference type="Pfam" id="PF04238">
    <property type="entry name" value="DUF420"/>
    <property type="match status" value="1"/>
</dbReference>
<dbReference type="PANTHER" id="PTHR37692:SF1">
    <property type="entry name" value="DUF420 DOMAIN-CONTAINING PROTEIN"/>
    <property type="match status" value="1"/>
</dbReference>
<accession>A0A1M5BQE8</accession>
<proteinExistence type="predicted"/>
<dbReference type="InterPro" id="IPR013833">
    <property type="entry name" value="Cyt_c_oxidase_su3_a-hlx"/>
</dbReference>
<feature type="transmembrane region" description="Helical" evidence="1">
    <location>
        <begin position="119"/>
        <end position="141"/>
    </location>
</feature>
<evidence type="ECO:0000313" key="3">
    <source>
        <dbReference type="Proteomes" id="UP000184147"/>
    </source>
</evidence>
<keyword evidence="1" id="KW-0472">Membrane</keyword>
<dbReference type="OrthoDB" id="9811380at2"/>
<gene>
    <name evidence="2" type="ORF">SAMN05444377_10946</name>
</gene>
<dbReference type="GO" id="GO:0004129">
    <property type="term" value="F:cytochrome-c oxidase activity"/>
    <property type="evidence" value="ECO:0007669"/>
    <property type="project" value="InterPro"/>
</dbReference>
<keyword evidence="1" id="KW-0812">Transmembrane</keyword>
<dbReference type="RefSeq" id="WP_073363440.1">
    <property type="nucleotide sequence ID" value="NZ_FQVQ01000009.1"/>
</dbReference>
<feature type="transmembrane region" description="Helical" evidence="1">
    <location>
        <begin position="51"/>
        <end position="69"/>
    </location>
</feature>
<dbReference type="Proteomes" id="UP000184147">
    <property type="component" value="Unassembled WGS sequence"/>
</dbReference>
<dbReference type="STRING" id="1124188.SAMN05444377_10946"/>